<dbReference type="EMBL" id="JAPEUV010000014">
    <property type="protein sequence ID" value="KAJ4340815.1"/>
    <property type="molecule type" value="Genomic_DNA"/>
</dbReference>
<keyword evidence="2" id="KW-1185">Reference proteome</keyword>
<organism evidence="1 2">
    <name type="scientific">Didymella glomerata</name>
    <dbReference type="NCBI Taxonomy" id="749621"/>
    <lineage>
        <taxon>Eukaryota</taxon>
        <taxon>Fungi</taxon>
        <taxon>Dikarya</taxon>
        <taxon>Ascomycota</taxon>
        <taxon>Pezizomycotina</taxon>
        <taxon>Dothideomycetes</taxon>
        <taxon>Pleosporomycetidae</taxon>
        <taxon>Pleosporales</taxon>
        <taxon>Pleosporineae</taxon>
        <taxon>Didymellaceae</taxon>
        <taxon>Didymella</taxon>
    </lineage>
</organism>
<dbReference type="PANTHER" id="PTHR47256:SF1">
    <property type="entry name" value="ZN(II)2CYS6 TRANSCRIPTION FACTOR (EUROFUNG)"/>
    <property type="match status" value="1"/>
</dbReference>
<dbReference type="PANTHER" id="PTHR47256">
    <property type="entry name" value="ZN(II)2CYS6 TRANSCRIPTION FACTOR (EUROFUNG)-RELATED"/>
    <property type="match status" value="1"/>
</dbReference>
<dbReference type="InterPro" id="IPR053187">
    <property type="entry name" value="Notoamide_regulator"/>
</dbReference>
<gene>
    <name evidence="1" type="ORF">N0V87_002167</name>
</gene>
<evidence type="ECO:0000313" key="1">
    <source>
        <dbReference type="EMBL" id="KAJ4340815.1"/>
    </source>
</evidence>
<name>A0A9W8X630_9PLEO</name>
<dbReference type="Proteomes" id="UP001140562">
    <property type="component" value="Unassembled WGS sequence"/>
</dbReference>
<proteinExistence type="predicted"/>
<comment type="caution">
    <text evidence="1">The sequence shown here is derived from an EMBL/GenBank/DDBJ whole genome shotgun (WGS) entry which is preliminary data.</text>
</comment>
<sequence>MNEEDLEMRPTVLKRENISLREKIVAFQDIFEHLQSRAEHVAHDTVQRLGAGIAPADVLRSLRGESPHSTLSEQATARAILPAVHSDGELELLVRHPKAYCALDLPVVAQDTVSNLFLGGESSQVYTKQLEQVQSTEKPSNHPKYCDTRLEKLNISFWTSVPLTDEDAASAISLYLETHHPIWCFFDASQFISDLVDCKTDSESTCSPLMVSALLSFALQGYSSVQPAVSKYSYQFEEQAEKLVAAEGKIDSLPNIAALALLYTTIATHGDVPKAMKYLTAAREAADRMDLFGKPDPATYGSPKTVAAASQAGWGLFNFLVQMVQFQVVQPLEHPPVMPLPEELRSNRAIEGSNEQDTVSTSPALSEMQQAQSVFCRLWTIVNEIFLIYRDSKIGARSLAFALGKYRKLLGLIDTLPKSMTRQDKTPHWVLIFHTSVHMVVLDLFRPYIAEDKQHGFRTYVPEGILFMFAIQYSPAYWNLALSGAMVFTVNAVLNDLEDQERKNYLYFCISMSQRLLPSYTYMIETIQAILAIATDRGAITSAEAISIEVESASLQRNRRTERSKGGWTVAPTMNDNKAGAIDTLAERFETITLFNEFREGIT</sequence>
<reference evidence="1" key="1">
    <citation type="submission" date="2022-10" db="EMBL/GenBank/DDBJ databases">
        <title>Tapping the CABI collections for fungal endophytes: first genome assemblies for Collariella, Neodidymelliopsis, Ascochyta clinopodiicola, Didymella pomorum, Didymosphaeria variabile, Neocosmospora piperis and Neocucurbitaria cava.</title>
        <authorList>
            <person name="Hill R."/>
        </authorList>
    </citation>
    <scope>NUCLEOTIDE SEQUENCE</scope>
    <source>
        <strain evidence="1">IMI 360193</strain>
    </source>
</reference>
<protein>
    <recommendedName>
        <fullName evidence="3">Transcription factor domain-containing protein</fullName>
    </recommendedName>
</protein>
<accession>A0A9W8X630</accession>
<evidence type="ECO:0008006" key="3">
    <source>
        <dbReference type="Google" id="ProtNLM"/>
    </source>
</evidence>
<dbReference type="OrthoDB" id="10261408at2759"/>
<evidence type="ECO:0000313" key="2">
    <source>
        <dbReference type="Proteomes" id="UP001140562"/>
    </source>
</evidence>
<dbReference type="CDD" id="cd12148">
    <property type="entry name" value="fungal_TF_MHR"/>
    <property type="match status" value="1"/>
</dbReference>
<dbReference type="AlphaFoldDB" id="A0A9W8X630"/>